<dbReference type="InterPro" id="IPR013094">
    <property type="entry name" value="AB_hydrolase_3"/>
</dbReference>
<dbReference type="Proteomes" id="UP000321638">
    <property type="component" value="Unassembled WGS sequence"/>
</dbReference>
<dbReference type="Gene3D" id="3.40.50.1820">
    <property type="entry name" value="alpha/beta hydrolase"/>
    <property type="match status" value="1"/>
</dbReference>
<dbReference type="InterPro" id="IPR050300">
    <property type="entry name" value="GDXG_lipolytic_enzyme"/>
</dbReference>
<keyword evidence="2 4" id="KW-0378">Hydrolase</keyword>
<dbReference type="OrthoDB" id="9806180at2"/>
<evidence type="ECO:0000256" key="1">
    <source>
        <dbReference type="ARBA" id="ARBA00010515"/>
    </source>
</evidence>
<keyword evidence="5" id="KW-1185">Reference proteome</keyword>
<dbReference type="FunFam" id="3.40.50.1820:FF:000089">
    <property type="entry name" value="Alpha/beta hydrolase"/>
    <property type="match status" value="1"/>
</dbReference>
<evidence type="ECO:0000313" key="4">
    <source>
        <dbReference type="EMBL" id="TXL78207.1"/>
    </source>
</evidence>
<evidence type="ECO:0000256" key="2">
    <source>
        <dbReference type="ARBA" id="ARBA00022801"/>
    </source>
</evidence>
<dbReference type="AlphaFoldDB" id="A0A5C8PQW7"/>
<comment type="similarity">
    <text evidence="1">Belongs to the 'GDXG' lipolytic enzyme family.</text>
</comment>
<gene>
    <name evidence="4" type="ORF">FHP25_08390</name>
</gene>
<dbReference type="PANTHER" id="PTHR48081:SF8">
    <property type="entry name" value="ALPHA_BETA HYDROLASE FOLD-3 DOMAIN-CONTAINING PROTEIN-RELATED"/>
    <property type="match status" value="1"/>
</dbReference>
<protein>
    <submittedName>
        <fullName evidence="4">Alpha/beta hydrolase</fullName>
    </submittedName>
</protein>
<accession>A0A5C8PQW7</accession>
<evidence type="ECO:0000259" key="3">
    <source>
        <dbReference type="Pfam" id="PF07859"/>
    </source>
</evidence>
<organism evidence="4 5">
    <name type="scientific">Vineibacter terrae</name>
    <dbReference type="NCBI Taxonomy" id="2586908"/>
    <lineage>
        <taxon>Bacteria</taxon>
        <taxon>Pseudomonadati</taxon>
        <taxon>Pseudomonadota</taxon>
        <taxon>Alphaproteobacteria</taxon>
        <taxon>Hyphomicrobiales</taxon>
        <taxon>Vineibacter</taxon>
    </lineage>
</organism>
<dbReference type="Pfam" id="PF07859">
    <property type="entry name" value="Abhydrolase_3"/>
    <property type="match status" value="1"/>
</dbReference>
<dbReference type="GO" id="GO:0016787">
    <property type="term" value="F:hydrolase activity"/>
    <property type="evidence" value="ECO:0007669"/>
    <property type="project" value="UniProtKB-KW"/>
</dbReference>
<dbReference type="RefSeq" id="WP_147846475.1">
    <property type="nucleotide sequence ID" value="NZ_VDUZ01000007.1"/>
</dbReference>
<dbReference type="PANTHER" id="PTHR48081">
    <property type="entry name" value="AB HYDROLASE SUPERFAMILY PROTEIN C4A8.06C"/>
    <property type="match status" value="1"/>
</dbReference>
<evidence type="ECO:0000313" key="5">
    <source>
        <dbReference type="Proteomes" id="UP000321638"/>
    </source>
</evidence>
<dbReference type="EMBL" id="VDUZ01000007">
    <property type="protein sequence ID" value="TXL78207.1"/>
    <property type="molecule type" value="Genomic_DNA"/>
</dbReference>
<proteinExistence type="inferred from homology"/>
<sequence length="315" mass="33995">MLDAEAAFVLDLMEKAVAAGRPQLHTLGAAEARAMADKMSADGEADPPEVAKVIDGVVPGPHGTIPFRRYWPAGVDENPIPTLVYYHGGGFVIGNLETHDSTCRRIANKSRCQVIAIDYRMAPEHPFPVPVEDSLAAFRHIRDNAAAFDTRPDRIAVGGDSAGGNLSAVVCQQAKLAGEAAPAFQMLIYPATDSTTVTGSRRTLGEGYFLTQQLMDWFWKHYVPAGQDLSDLRLSPLLARDFSGLPPAYVLTAGYDPLKDEGHAYAEKLRQAGVKVTYANFPGTLHGFFSMTRFLKQGLAANDEAAAVLAAFFGR</sequence>
<name>A0A5C8PQW7_9HYPH</name>
<comment type="caution">
    <text evidence="4">The sequence shown here is derived from an EMBL/GenBank/DDBJ whole genome shotgun (WGS) entry which is preliminary data.</text>
</comment>
<reference evidence="4 5" key="1">
    <citation type="submission" date="2019-06" db="EMBL/GenBank/DDBJ databases">
        <title>New taxonomy in bacterial strain CC-CFT640, isolated from vineyard.</title>
        <authorList>
            <person name="Lin S.-Y."/>
            <person name="Tsai C.-F."/>
            <person name="Young C.-C."/>
        </authorList>
    </citation>
    <scope>NUCLEOTIDE SEQUENCE [LARGE SCALE GENOMIC DNA]</scope>
    <source>
        <strain evidence="4 5">CC-CFT640</strain>
    </source>
</reference>
<dbReference type="SUPFAM" id="SSF53474">
    <property type="entry name" value="alpha/beta-Hydrolases"/>
    <property type="match status" value="1"/>
</dbReference>
<feature type="domain" description="Alpha/beta hydrolase fold-3" evidence="3">
    <location>
        <begin position="83"/>
        <end position="289"/>
    </location>
</feature>
<dbReference type="InterPro" id="IPR029058">
    <property type="entry name" value="AB_hydrolase_fold"/>
</dbReference>